<dbReference type="InterPro" id="IPR025836">
    <property type="entry name" value="Zn_knuckle_CX2CX4HX4C"/>
</dbReference>
<dbReference type="PANTHER" id="PTHR31286">
    <property type="entry name" value="GLYCINE-RICH CELL WALL STRUCTURAL PROTEIN 1.8-LIKE"/>
    <property type="match status" value="1"/>
</dbReference>
<dbReference type="Proteomes" id="UP000467841">
    <property type="component" value="Unassembled WGS sequence"/>
</dbReference>
<feature type="region of interest" description="Disordered" evidence="1">
    <location>
        <begin position="177"/>
        <end position="274"/>
    </location>
</feature>
<dbReference type="OrthoDB" id="1113617at2759"/>
<dbReference type="InterPro" id="IPR025558">
    <property type="entry name" value="DUF4283"/>
</dbReference>
<evidence type="ECO:0000259" key="3">
    <source>
        <dbReference type="Pfam" id="PF14392"/>
    </source>
</evidence>
<dbReference type="Pfam" id="PF14392">
    <property type="entry name" value="zf-CCHC_4"/>
    <property type="match status" value="1"/>
</dbReference>
<evidence type="ECO:0008006" key="6">
    <source>
        <dbReference type="Google" id="ProtNLM"/>
    </source>
</evidence>
<name>A0A6D2J8Q4_9BRAS</name>
<comment type="caution">
    <text evidence="4">The sequence shown here is derived from an EMBL/GenBank/DDBJ whole genome shotgun (WGS) entry which is preliminary data.</text>
</comment>
<evidence type="ECO:0000313" key="5">
    <source>
        <dbReference type="Proteomes" id="UP000467841"/>
    </source>
</evidence>
<gene>
    <name evidence="4" type="ORF">MERR_LOCUS22651</name>
</gene>
<dbReference type="Pfam" id="PF14111">
    <property type="entry name" value="DUF4283"/>
    <property type="match status" value="1"/>
</dbReference>
<feature type="region of interest" description="Disordered" evidence="1">
    <location>
        <begin position="293"/>
        <end position="356"/>
    </location>
</feature>
<accession>A0A6D2J8Q4</accession>
<proteinExistence type="predicted"/>
<feature type="compositionally biased region" description="Basic and acidic residues" evidence="1">
    <location>
        <begin position="223"/>
        <end position="238"/>
    </location>
</feature>
<evidence type="ECO:0000259" key="2">
    <source>
        <dbReference type="Pfam" id="PF14111"/>
    </source>
</evidence>
<dbReference type="AlphaFoldDB" id="A0A6D2J8Q4"/>
<protein>
    <recommendedName>
        <fullName evidence="6">DUF4283 domain-containing protein</fullName>
    </recommendedName>
</protein>
<feature type="region of interest" description="Disordered" evidence="1">
    <location>
        <begin position="397"/>
        <end position="422"/>
    </location>
</feature>
<feature type="compositionally biased region" description="Basic residues" evidence="1">
    <location>
        <begin position="449"/>
        <end position="460"/>
    </location>
</feature>
<keyword evidence="5" id="KW-1185">Reference proteome</keyword>
<feature type="domain" description="Zinc knuckle CX2CX4HX4C" evidence="3">
    <location>
        <begin position="130"/>
        <end position="169"/>
    </location>
</feature>
<evidence type="ECO:0000256" key="1">
    <source>
        <dbReference type="SAM" id="MobiDB-lite"/>
    </source>
</evidence>
<feature type="compositionally biased region" description="Gly residues" evidence="1">
    <location>
        <begin position="295"/>
        <end position="307"/>
    </location>
</feature>
<feature type="compositionally biased region" description="Basic and acidic residues" evidence="1">
    <location>
        <begin position="333"/>
        <end position="347"/>
    </location>
</feature>
<dbReference type="EMBL" id="CACVBM020001157">
    <property type="protein sequence ID" value="CAA7035416.1"/>
    <property type="molecule type" value="Genomic_DNA"/>
</dbReference>
<dbReference type="InterPro" id="IPR040256">
    <property type="entry name" value="At4g02000-like"/>
</dbReference>
<feature type="region of interest" description="Disordered" evidence="1">
    <location>
        <begin position="449"/>
        <end position="517"/>
    </location>
</feature>
<reference evidence="4" key="1">
    <citation type="submission" date="2020-01" db="EMBL/GenBank/DDBJ databases">
        <authorList>
            <person name="Mishra B."/>
        </authorList>
    </citation>
    <scope>NUCLEOTIDE SEQUENCE [LARGE SCALE GENOMIC DNA]</scope>
</reference>
<feature type="compositionally biased region" description="Basic and acidic residues" evidence="1">
    <location>
        <begin position="177"/>
        <end position="191"/>
    </location>
</feature>
<dbReference type="PANTHER" id="PTHR31286:SF178">
    <property type="entry name" value="DUF4283 DOMAIN-CONTAINING PROTEIN"/>
    <property type="match status" value="1"/>
</dbReference>
<sequence>MIGRCMNPAAQDVNALLHHMPRFWKMEERVAGADLGMGRFQFDFDNEEDIVEVFKLEPFHFDYWMILLVRWEPVVDPTYPSAIKFWVRMMGIPLHFWTEPTFRSIGEAIGEVIEVDIDGGRVRVCLEGYKPLIFETTVEFYGGEETVVTLRYERLFGVCRECSSLCHDVPQVIRRAREERESQKRREEKPDGGAMSYKGVVINGPGGDSGAVRQTHHGVVGDPKGKGKAVEQREERGKWQTGFRGNGKHRGESSGTQRKPAGFGARDQRKRINQPMTTFRSSAEQVVTIRTTGLQGNGTENGSGGGTSPTQQSAKKVRKAIDFTSAVEGMDESGNRRMMAEGEKVGEDAAPEVSTNILEPVLAVNENMGQEEGEDGEIWWDEVIEEGEAENMIEEEEAEKVLEEPADPTESQGENAMQIDETNGSERHLGAEQFVEVEAKEVGRGKHVTARKVGVKKKPVRPSASVGGGALKRFVQGAKTPRKKQAVKASSRIGDKPTGNGMEDDPAEGSEATSQAT</sequence>
<feature type="domain" description="DUF4283" evidence="2">
    <location>
        <begin position="2"/>
        <end position="78"/>
    </location>
</feature>
<organism evidence="4 5">
    <name type="scientific">Microthlaspi erraticum</name>
    <dbReference type="NCBI Taxonomy" id="1685480"/>
    <lineage>
        <taxon>Eukaryota</taxon>
        <taxon>Viridiplantae</taxon>
        <taxon>Streptophyta</taxon>
        <taxon>Embryophyta</taxon>
        <taxon>Tracheophyta</taxon>
        <taxon>Spermatophyta</taxon>
        <taxon>Magnoliopsida</taxon>
        <taxon>eudicotyledons</taxon>
        <taxon>Gunneridae</taxon>
        <taxon>Pentapetalae</taxon>
        <taxon>rosids</taxon>
        <taxon>malvids</taxon>
        <taxon>Brassicales</taxon>
        <taxon>Brassicaceae</taxon>
        <taxon>Coluteocarpeae</taxon>
        <taxon>Microthlaspi</taxon>
    </lineage>
</organism>
<evidence type="ECO:0000313" key="4">
    <source>
        <dbReference type="EMBL" id="CAA7035416.1"/>
    </source>
</evidence>